<feature type="domain" description="Carrier" evidence="7">
    <location>
        <begin position="4221"/>
        <end position="4297"/>
    </location>
</feature>
<evidence type="ECO:0000256" key="2">
    <source>
        <dbReference type="ARBA" id="ARBA00006432"/>
    </source>
</evidence>
<dbReference type="RefSeq" id="WP_044830442.1">
    <property type="nucleotide sequence ID" value="NZ_CP059735.1"/>
</dbReference>
<keyword evidence="9" id="KW-1185">Reference proteome</keyword>
<dbReference type="Gene3D" id="2.30.38.10">
    <property type="entry name" value="Luciferase, Domain 3"/>
    <property type="match status" value="3"/>
</dbReference>
<dbReference type="GO" id="GO:0044550">
    <property type="term" value="P:secondary metabolite biosynthetic process"/>
    <property type="evidence" value="ECO:0007669"/>
    <property type="project" value="UniProtKB-ARBA"/>
</dbReference>
<dbReference type="CDD" id="cd19531">
    <property type="entry name" value="LCL_NRPS-like"/>
    <property type="match status" value="4"/>
</dbReference>
<dbReference type="SUPFAM" id="SSF52777">
    <property type="entry name" value="CoA-dependent acyltransferases"/>
    <property type="match status" value="10"/>
</dbReference>
<dbReference type="InterPro" id="IPR001242">
    <property type="entry name" value="Condensation_dom"/>
</dbReference>
<dbReference type="CDD" id="cd19534">
    <property type="entry name" value="E_NRPS"/>
    <property type="match status" value="1"/>
</dbReference>
<feature type="domain" description="Carrier" evidence="7">
    <location>
        <begin position="3143"/>
        <end position="3220"/>
    </location>
</feature>
<dbReference type="Pfam" id="PF00975">
    <property type="entry name" value="Thioesterase"/>
    <property type="match status" value="1"/>
</dbReference>
<dbReference type="SMART" id="SM00824">
    <property type="entry name" value="PKS_TE"/>
    <property type="match status" value="1"/>
</dbReference>
<reference evidence="8 9" key="1">
    <citation type="journal article" date="2015" name="Genome Announc.">
        <title>Draft Genome Sequences of Marine Isolates of Thalassomonas viridans and Thalassomonas actiniarum.</title>
        <authorList>
            <person name="Olonade I."/>
            <person name="van Zyl L.J."/>
            <person name="Trindade M."/>
        </authorList>
    </citation>
    <scope>NUCLEOTIDE SEQUENCE [LARGE SCALE GENOMIC DNA]</scope>
    <source>
        <strain evidence="8 9">A5K-106</strain>
    </source>
</reference>
<dbReference type="Pfam" id="PF00668">
    <property type="entry name" value="Condensation"/>
    <property type="match status" value="5"/>
</dbReference>
<dbReference type="Gene3D" id="3.30.559.10">
    <property type="entry name" value="Chloramphenicol acetyltransferase-like domain"/>
    <property type="match status" value="5"/>
</dbReference>
<dbReference type="InterPro" id="IPR006162">
    <property type="entry name" value="Ppantetheine_attach_site"/>
</dbReference>
<dbReference type="PROSITE" id="PS00012">
    <property type="entry name" value="PHOSPHOPANTETHEINE"/>
    <property type="match status" value="4"/>
</dbReference>
<evidence type="ECO:0000313" key="9">
    <source>
        <dbReference type="Proteomes" id="UP000032568"/>
    </source>
</evidence>
<dbReference type="InterPro" id="IPR025110">
    <property type="entry name" value="AMP-bd_C"/>
</dbReference>
<dbReference type="FunFam" id="1.10.1200.10:FF:000005">
    <property type="entry name" value="Nonribosomal peptide synthetase 1"/>
    <property type="match status" value="3"/>
</dbReference>
<feature type="domain" description="Carrier" evidence="7">
    <location>
        <begin position="1019"/>
        <end position="1096"/>
    </location>
</feature>
<comment type="similarity">
    <text evidence="2">Belongs to the ATP-dependent AMP-binding enzyme family.</text>
</comment>
<keyword evidence="5" id="KW-0677">Repeat</keyword>
<dbReference type="PROSITE" id="PS00455">
    <property type="entry name" value="AMP_BINDING"/>
    <property type="match status" value="4"/>
</dbReference>
<dbReference type="InterPro" id="IPR020845">
    <property type="entry name" value="AMP-binding_CS"/>
</dbReference>
<dbReference type="PROSITE" id="PS50075">
    <property type="entry name" value="CARRIER"/>
    <property type="match status" value="4"/>
</dbReference>
<evidence type="ECO:0000256" key="3">
    <source>
        <dbReference type="ARBA" id="ARBA00022450"/>
    </source>
</evidence>
<dbReference type="SUPFAM" id="SSF53474">
    <property type="entry name" value="alpha/beta-Hydrolases"/>
    <property type="match status" value="1"/>
</dbReference>
<evidence type="ECO:0000256" key="1">
    <source>
        <dbReference type="ARBA" id="ARBA00001957"/>
    </source>
</evidence>
<dbReference type="InterPro" id="IPR036736">
    <property type="entry name" value="ACP-like_sf"/>
</dbReference>
<dbReference type="GO" id="GO:0031177">
    <property type="term" value="F:phosphopantetheine binding"/>
    <property type="evidence" value="ECO:0007669"/>
    <property type="project" value="InterPro"/>
</dbReference>
<dbReference type="Gene3D" id="3.40.50.980">
    <property type="match status" value="6"/>
</dbReference>
<dbReference type="SUPFAM" id="SSF56801">
    <property type="entry name" value="Acetyl-CoA synthetase-like"/>
    <property type="match status" value="4"/>
</dbReference>
<feature type="region of interest" description="Disordered" evidence="6">
    <location>
        <begin position="22"/>
        <end position="41"/>
    </location>
</feature>
<dbReference type="FunFam" id="2.30.38.10:FF:000001">
    <property type="entry name" value="Non-ribosomal peptide synthetase PvdI"/>
    <property type="match status" value="1"/>
</dbReference>
<keyword evidence="3" id="KW-0596">Phosphopantetheine</keyword>
<reference evidence="8 9" key="2">
    <citation type="journal article" date="2022" name="Mar. Drugs">
        <title>Bioassay-Guided Fractionation Leads to the Detection of Cholic Acid Generated by the Rare Thalassomonas sp.</title>
        <authorList>
            <person name="Pheiffer F."/>
            <person name="Schneider Y.K."/>
            <person name="Hansen E.H."/>
            <person name="Andersen J.H."/>
            <person name="Isaksson J."/>
            <person name="Busche T."/>
            <person name="R C."/>
            <person name="Kalinowski J."/>
            <person name="Zyl L.V."/>
            <person name="Trindade M."/>
        </authorList>
    </citation>
    <scope>NUCLEOTIDE SEQUENCE [LARGE SCALE GENOMIC DNA]</scope>
    <source>
        <strain evidence="8 9">A5K-106</strain>
    </source>
</reference>
<dbReference type="NCBIfam" id="NF003417">
    <property type="entry name" value="PRK04813.1"/>
    <property type="match status" value="4"/>
</dbReference>
<dbReference type="SUPFAM" id="SSF47336">
    <property type="entry name" value="ACP-like"/>
    <property type="match status" value="4"/>
</dbReference>
<dbReference type="FunFam" id="3.30.300.30:FF:000015">
    <property type="entry name" value="Nonribosomal peptide synthase SidD"/>
    <property type="match status" value="2"/>
</dbReference>
<dbReference type="InterPro" id="IPR009081">
    <property type="entry name" value="PP-bd_ACP"/>
</dbReference>
<dbReference type="CDD" id="cd05930">
    <property type="entry name" value="A_NRPS"/>
    <property type="match status" value="4"/>
</dbReference>
<dbReference type="PANTHER" id="PTHR45527">
    <property type="entry name" value="NONRIBOSOMAL PEPTIDE SYNTHETASE"/>
    <property type="match status" value="1"/>
</dbReference>
<sequence>MEQTPSQALTLEQKRELLKKRLAKTKAAKPSVPAITKRPGEQDSGCVLSFAQQRLWLLEQMDGSSAHYNLPGALKLSGQLDFSALENAFNTLLKRHESLRTCFVEDEAGEARQMIRPADRIRVTLEDLSGLASPEQGEMLTSCIATEAQQPFDLKNDLMLRAKVLKLSDSEHVLLVTLHHIAADGWSMSVLVKEFSALYSGYQQGQAAVLPPLPIQYGDYAHWQRQWLQGEVLDKQLSYWQKQLAQLPQVHNLPLDYARPKVQTFAGDAVESFIAQDQLMKLKNLCREQGATLFMGLHAAFSVLLGRYSNENDIVIGSPIANREQAEVAGLIGFFVNTLVLRCDLSAAPGFKTLLGQSKQMLLDAYRHQQVPFEQIVERLQPERNLQHSPLFQVVLVLQNNDETSLELPGLSLTPLAQEKSQAKYDLTLTVEESEQGLSLEWEYNRDLFKAGTIQAMASSFELLVGALLNEPEENVLALPVVSEAGRRQQLLDWNNTAVPYPECLCIHELFEQRVEKDPGATALILENQQLSYGELNSRANRLARYLIEQKGVKPDTLVGISLTRSFDMLVGILAIIKAGGAYVPLDASYPGARLEYMVADAGLNCVLTQKALTEKLPLDSSQLLLLDDDALLTELGNYSSENIPCASLTLTAEHLAYVIYTSGSTGQPKGVLLEHQGLCNLALAQIREFAIEANSKVLQFASMAFDAATSEFFTALARGACLVLASEQTVKSPEALNALVSQYQISHATLPPVLLPHLDARAWSSVETLVVAGDACAKGDARKWSENRRFINAYGPSETTVCATMGSFEPEQESLHIGRPINNTRAYVLNDLGALVPPGVAGELHIGGAGLARGYLNREALTAEKFIELDLGGGKNKQRLYKTGDLVRQLADGNLEFLGRIDHQVKIRGFRIELGEIEQVLASCEQVLDALVLVTENEQQEPALAAYLVVEGYSGYAGDELADLQDAIKQLLQQRLPAFMIPAFFVLLDKMPLTANGKVDRKALPEAQSGRLTSAYQAPSGEAELALAQIFARLLGLTEKEISASASFFELGGHSLLAVRLVSAIRERFAIEMQVKDVFESSVLEVLARRIQKAETGVVRKQVTAVSQDKKELPASFSQQRLWFIDQMEGGSSHYNMPAAFIVNGNFDLAAAESALTEIIHRHQVLRTVFADSDSGVRQHIVQDFDFTLADIDLSAVSGEEQSELLKEKINQQRAYVFDLKADLMLKVTYFSLAATRGALVFNMHHIAADGWSIGVMLQEFSQLYQGAVSGQVVTLEPLSLQYGDYACWQHDFLAGDVLEQQLAYWQQQLNQLPLVHNLPLDFDRPKIQGFAGATTSLQLDGGRLKQLQALALEHNITLFMLLHGAFSLVLSRHSNTADIVIGTPVANRLQKELEPLVGCFINTLVLRLDCSGEQSLADFLARVKDVNLEAQQHQDVPFEHLVEHLNPVRDLGYSPLFQIMFTMNTTQSQEFALGELDFTPLDEDRVEAKYELTLNAIESEAGLELVFEYNTALFSNQRIQGLAQNLTILLEDMLTGQASNVGNLALLSAQQQEFLLSGVNDTARDYPQTPGIHLLFEQQVAKSPEAIAMICEGQSLTYRALDQQAEQLAHYLKARGVGRDVLVGLCLERSFELVISLLAVLKAGGAFVPLDPAYPEQRLAYMLSDSGLKLVLSQSSLKHKLGDYAYDTVLLDDENTKAGIDAFKGQQGEALSSSAAATDLAYVIYTSGSTGQPKGVAVEHGGLVNLNYFELEDFQVEASSRVLHLVSFSFDPAISHLFICLNAGATLYLTDSQRDLSQFMAEHDITHGIFPAALLAAQRYRELPKLKVVGTGGEHCPRDIADLWANNRSYYNLYGPTETTITATRARHQHKIDKHTIGYPVANVQCYVLDQMQQLLPFGAEGELYIGGAGLARGYLHKETLTAERFISAPWSGERLYRTGDLVRYQQDGQIEYIGRIDDQVKIRGFRVELGEIEHLLASQPQVNSAVVLLREDTRDLKQLVAYVTLEQTEQEPARVRESLRQNLSAALPEHMVPAVIQILDNMPFTTNGKVDRKALPVPESQDQAFFIAPETAAEIRLAAIWGELLAIDGKKIGRNGNFFALGGHSLLCVRLAAEVNEVFGRELAVKTIFEYPVLQALAERIEQDSQDVQQFAPVAIGRNRETYEASFAQQRLWFLDQMASDSSQYNIASAFRLSGTFDLVAAETAFRQIIKRHEPLRTVFASDGHKPVQIIKEDVDFSLKVIDLTEVDAGGQKHQVSQAITYDSELSFDLTRELMLRARVYTLSASESVLLLNVHHIAADGWSMGILVNEFVHFYRAALAGENAELSPLSLQYVDFAHWQNSQLSEAHLAPKIQFWLEKLRDIPQVHGLPLDQPRKELEHRQGAQVSQIIPATLTRKMKDFSLKQQASLFMTLQSAFAIHLARWSNETDIVMGSPSAGRSQKAFHGLIGLFLNTQVFRTDLGDNPTFIELLSTTRQEHLLAGDYNDVPFELLVEHLNPVRSLKHTPVFQVLINMNNTPGTDVSFPGLNFSSYEEEKGFENKYDLTLYINEYQEQGEDLIRLDWVYDSGLFNAEHIELAAREFNALLTALMQTPETSVFSHAWSAAASWQRLPETDSVQEMPAEGKPENILSLFEAQVARGGDRDAVVTQDSRLSYRELNQQANQLAALLQDKYHIGLNSRVAFAMTRSVDRVVAMLAILKAGAAYVPLTQELPIARIAMMLEDSQASLVLTDVETSAWAAEFTSLAEVLVINDDAVIMQRQVYPGENLACPGIGEQTLSHMIFTSGSTGRPKGVLGNHGALYNRVSWMHQAFPYLQEERAAHITSMAFIRGVWELWVPLCGGVALELFDRDVVKDPKAFLQQLTERGVTRMVTAPSLMRAIDAYLRVEPEFSARLRYWFVSGEALATSLAHQFVERLPETQFVNLYGSTEVLSDVLFYGVTGRETQAYVPLGQAISGVATTVVDRSGNPVPPGMVGELVVVGKSVTLGYAGLKELTKQQFINTPAGRGYRTGDLVRITGQGQVSYLGRIDHQLKIRGYRIELSEVESHLMQLHFIQDVVVMPYGDEPALAAYFTLKQPVSVDEGNIQSLIRTELSTRLPAYMLPSVFIPLKEWPLTPNGKVNRKALPEPDHAHLAQDYQAPESEGEKALAAIWSSLLSVEEQVLGLKANFFELGGHSLLSVRLIAEIKQAFNKALAVRDIFEHPLLGQLAGLIAQTPEMLDGGKIKPVSALLKQLPTSFSQQRLWFLDEMDGGSAHYNIPFALKVEGDFCPEIAREVFNRIVARHEPLRTVFSSTEGGEATQIIMEQAEINFAQHDLSDLAAQEQDHRLRELISADQSGLFDLSRDVMLRASYLKIAEHQGVLLINVHHIASDGWSTRLIIKEFSSLYHALSAKESPELPELALRYSDYAHWQRHWFSEHVLKDQLSYWQQQLSGLPQVHHLPLSGVRPQYQTFAGAEYSWSLSSELSQKLKQFAAEQQISLFMLLHGAFSLVISRNSGESDIVVGTPVANRQQKELESLVGFFVNTLVLRLDCSPELSLQQYLERVKQVNLDALAHQDTPFEYLVEQLQPQRSTAYSPLFQIMFSMDTNEDVSLTLPEVALSLIEPEEVSAKFDLTLNAVDMGDQLAFDLEYNSDLFAPQQIQRLAQHIGVLLENIVSDGSQLQRKLQDITVLPRQEQEYLVQTLNQNADFDSQPLAIHQLVSQQALKTPDNTAVFCHEQGLSYRELEQRANQLAYHLCQQGVEADSLVGICLERSLDMMVSLLAILKTGAAYVPLDPAYPAARLAYMMQDSGMQYLVTRSDIRVLPEQQKVTAICIDENKVQQLWRSGEYEGEVPQQWRPDSLAYVIYTSGTTGQPKGVMIEHGSASLHVQVMKEYLQLKGQDNVLQFASVSFDTFIEQTFAALATGACLHLRDDKVWSSEDFYRYSDRHQITVTDLSPAYLMELLRESELSSSYWQQTSLNRVVVGGEALPLGILSRWQQLGLADTCRLFNAYGPTEATITSSISEIDVARSWLPIGKALTGRALYVLDNNLQLVPFGATGELYIGGPCLARGYLNQAQLTDERFISWELPNGQALRLYRTGDRVRYLADGQLAFAGRVDEQVKIRGFRIELAEIEEQLSLLAEVSGVVVLARDDGDQPTRLVAYLLLNGNGNGNGDGKQAIEGIRSELAKVLPAYMLPSVYLVLPEFPLMPNGKVDKSALPEPEDNGGDGDYQAASNEAEFTLVRLWSELLNQEAETLSVNANFFALGGDSILSIQLVSKARQVGLTLSVKDIFEFQSIRALAAKVKTNKQVLAPQKAVEGELALLPIQHDFFSDETELHHYNQSVLLTLDTQLEPEHLRQMVTALYQRHDALRLRFEKTDDGWRGYHQAFDQQMLDSTLVFQPLPGEDFSVLTPYAQQAQLSLSLSDGPMFKVVHFTNNSNDSRLLLIIHHLMVDGVSWRILLEDVDTLLSSQDPTQPKVLADKTSSFQQWGAFLQDYAQSESLKQERSYWLETLSLPLATSIAPPDSGPEALAGQTQLANAGFELTQELTGQLLAQSGQGARLSINELLIAALWLGMQRWNGQAALQLDLEGHGRESLTEQLDLSQTVGWFTSLYPLRLNDGDGYGEGNLEQLTTKVKQAYREIPHHGIGYGILKYLSQDAAFANLPESAVLFNYLGQFDQVTRDNDGLSVAGEDVGLAMSENRRQTHELTINALISSACLKFDLGFNLAQHSQSSIEQLLVLIKTALTELIDFQGEMPEGLESESLMVSPAEAGGQGDDEDLSACIIKLNQSQAQTNIFCLHPLGGTVSCYADLATEVEDQAAFYGIQTPALATELRFLTIESLAAYYVEGIMAVQASGPYVLLGWSLGGSLAYEVAVQLAARGQEIAYLGLFDEAPVLDSTDAEPALWYQRIKGLFEDEFDWSPIETCTQDAGIAALVQQAMTNGFAPDGIEAEVMSRYFRYLVDTSLALNQYQAKSSSLPLELFKVAKPVSENNALADYGWSDISSGEIEIVDVEGKHSDMVKQPYVSALAKRLKLSLERLNNQTEIVI</sequence>
<proteinExistence type="inferred from homology"/>
<gene>
    <name evidence="8" type="ORF">SG35_022845</name>
</gene>
<dbReference type="KEGG" id="tact:SG35_022845"/>
<comment type="cofactor">
    <cofactor evidence="1">
        <name>pantetheine 4'-phosphate</name>
        <dbReference type="ChEBI" id="CHEBI:47942"/>
    </cofactor>
</comment>
<dbReference type="SMART" id="SM00823">
    <property type="entry name" value="PKS_PP"/>
    <property type="match status" value="4"/>
</dbReference>
<evidence type="ECO:0000256" key="6">
    <source>
        <dbReference type="SAM" id="MobiDB-lite"/>
    </source>
</evidence>
<dbReference type="PANTHER" id="PTHR45527:SF1">
    <property type="entry name" value="FATTY ACID SYNTHASE"/>
    <property type="match status" value="1"/>
</dbReference>
<dbReference type="GO" id="GO:0003824">
    <property type="term" value="F:catalytic activity"/>
    <property type="evidence" value="ECO:0007669"/>
    <property type="project" value="InterPro"/>
</dbReference>
<accession>A0AAF0C239</accession>
<dbReference type="FunFam" id="3.30.300.30:FF:000010">
    <property type="entry name" value="Enterobactin synthetase component F"/>
    <property type="match status" value="2"/>
</dbReference>
<dbReference type="InterPro" id="IPR029058">
    <property type="entry name" value="AB_hydrolase_fold"/>
</dbReference>
<keyword evidence="4" id="KW-0597">Phosphoprotein</keyword>
<evidence type="ECO:0000259" key="7">
    <source>
        <dbReference type="PROSITE" id="PS50075"/>
    </source>
</evidence>
<dbReference type="Gene3D" id="3.40.50.1820">
    <property type="entry name" value="alpha/beta hydrolase"/>
    <property type="match status" value="1"/>
</dbReference>
<dbReference type="InterPro" id="IPR042099">
    <property type="entry name" value="ANL_N_sf"/>
</dbReference>
<dbReference type="InterPro" id="IPR001031">
    <property type="entry name" value="Thioesterase"/>
</dbReference>
<dbReference type="Pfam" id="PF00501">
    <property type="entry name" value="AMP-binding"/>
    <property type="match status" value="4"/>
</dbReference>
<dbReference type="Pfam" id="PF13193">
    <property type="entry name" value="AMP-binding_C"/>
    <property type="match status" value="2"/>
</dbReference>
<feature type="domain" description="Carrier" evidence="7">
    <location>
        <begin position="2071"/>
        <end position="2148"/>
    </location>
</feature>
<dbReference type="InterPro" id="IPR020806">
    <property type="entry name" value="PKS_PP-bd"/>
</dbReference>
<dbReference type="GO" id="GO:0043041">
    <property type="term" value="P:amino acid activation for nonribosomal peptide biosynthetic process"/>
    <property type="evidence" value="ECO:0007669"/>
    <property type="project" value="TreeGrafter"/>
</dbReference>
<dbReference type="Gene3D" id="1.10.1200.10">
    <property type="entry name" value="ACP-like"/>
    <property type="match status" value="4"/>
</dbReference>
<protein>
    <submittedName>
        <fullName evidence="8">Amino acid adenylation domain-containing protein</fullName>
    </submittedName>
</protein>
<evidence type="ECO:0000256" key="4">
    <source>
        <dbReference type="ARBA" id="ARBA00022553"/>
    </source>
</evidence>
<dbReference type="NCBIfam" id="TIGR01720">
    <property type="entry name" value="NRPS-para261"/>
    <property type="match status" value="1"/>
</dbReference>
<dbReference type="FunFam" id="3.30.559.10:FF:000012">
    <property type="entry name" value="Non-ribosomal peptide synthetase"/>
    <property type="match status" value="1"/>
</dbReference>
<evidence type="ECO:0000313" key="8">
    <source>
        <dbReference type="EMBL" id="WDD98092.1"/>
    </source>
</evidence>
<dbReference type="EMBL" id="CP059735">
    <property type="protein sequence ID" value="WDD98092.1"/>
    <property type="molecule type" value="Genomic_DNA"/>
</dbReference>
<dbReference type="InterPro" id="IPR010071">
    <property type="entry name" value="AA_adenyl_dom"/>
</dbReference>
<dbReference type="GO" id="GO:0005829">
    <property type="term" value="C:cytosol"/>
    <property type="evidence" value="ECO:0007669"/>
    <property type="project" value="TreeGrafter"/>
</dbReference>
<dbReference type="Pfam" id="PF00550">
    <property type="entry name" value="PP-binding"/>
    <property type="match status" value="4"/>
</dbReference>
<dbReference type="InterPro" id="IPR045851">
    <property type="entry name" value="AMP-bd_C_sf"/>
</dbReference>
<dbReference type="NCBIfam" id="TIGR01733">
    <property type="entry name" value="AA-adenyl-dom"/>
    <property type="match status" value="4"/>
</dbReference>
<dbReference type="InterPro" id="IPR020802">
    <property type="entry name" value="TesA-like"/>
</dbReference>
<dbReference type="InterPro" id="IPR010060">
    <property type="entry name" value="NRPS_synth"/>
</dbReference>
<organism evidence="8 9">
    <name type="scientific">Thalassomonas actiniarum</name>
    <dbReference type="NCBI Taxonomy" id="485447"/>
    <lineage>
        <taxon>Bacteria</taxon>
        <taxon>Pseudomonadati</taxon>
        <taxon>Pseudomonadota</taxon>
        <taxon>Gammaproteobacteria</taxon>
        <taxon>Alteromonadales</taxon>
        <taxon>Colwelliaceae</taxon>
        <taxon>Thalassomonas</taxon>
    </lineage>
</organism>
<dbReference type="Gene3D" id="3.30.559.30">
    <property type="entry name" value="Nonribosomal peptide synthetase, condensation domain"/>
    <property type="match status" value="5"/>
</dbReference>
<dbReference type="Proteomes" id="UP000032568">
    <property type="component" value="Chromosome"/>
</dbReference>
<dbReference type="Gene3D" id="3.40.50.12780">
    <property type="entry name" value="N-terminal domain of ligase-like"/>
    <property type="match status" value="1"/>
</dbReference>
<dbReference type="FunFam" id="3.40.50.12780:FF:000012">
    <property type="entry name" value="Non-ribosomal peptide synthetase"/>
    <property type="match status" value="3"/>
</dbReference>
<dbReference type="InterPro" id="IPR023213">
    <property type="entry name" value="CAT-like_dom_sf"/>
</dbReference>
<name>A0AAF0C239_9GAMM</name>
<dbReference type="InterPro" id="IPR000873">
    <property type="entry name" value="AMP-dep_synth/lig_dom"/>
</dbReference>
<evidence type="ECO:0000256" key="5">
    <source>
        <dbReference type="ARBA" id="ARBA00022737"/>
    </source>
</evidence>
<dbReference type="Gene3D" id="3.30.300.30">
    <property type="match status" value="4"/>
</dbReference>
<dbReference type="FunFam" id="3.40.50.980:FF:000001">
    <property type="entry name" value="Non-ribosomal peptide synthetase"/>
    <property type="match status" value="3"/>
</dbReference>